<gene>
    <name evidence="2" type="ORF">K0M31_020025</name>
</gene>
<name>A0AA40G1H6_9HYME</name>
<evidence type="ECO:0000313" key="3">
    <source>
        <dbReference type="Proteomes" id="UP001177670"/>
    </source>
</evidence>
<evidence type="ECO:0000313" key="2">
    <source>
        <dbReference type="EMBL" id="KAK1128887.1"/>
    </source>
</evidence>
<keyword evidence="3" id="KW-1185">Reference proteome</keyword>
<accession>A0AA40G1H6</accession>
<feature type="compositionally biased region" description="Polar residues" evidence="1">
    <location>
        <begin position="110"/>
        <end position="119"/>
    </location>
</feature>
<sequence length="159" mass="17900">MKLAEFIEQMAITNLAEKLPSSFSSKAIGDEFQLTSTESQRKEEKTSEPSSKVTSAQIRIRQKDRITTAATLQESCSKSQNPTDSKSWHNGGNEPVLRRYKPVVRRYEANSRSQSLTHSKSWHNGGNEERGEREPVISFLFLIDSFAPTPPKASRKQDG</sequence>
<comment type="caution">
    <text evidence="2">The sequence shown here is derived from an EMBL/GenBank/DDBJ whole genome shotgun (WGS) entry which is preliminary data.</text>
</comment>
<dbReference type="AlphaFoldDB" id="A0AA40G1H6"/>
<dbReference type="EMBL" id="JAHYIQ010000009">
    <property type="protein sequence ID" value="KAK1128887.1"/>
    <property type="molecule type" value="Genomic_DNA"/>
</dbReference>
<feature type="compositionally biased region" description="Polar residues" evidence="1">
    <location>
        <begin position="68"/>
        <end position="90"/>
    </location>
</feature>
<organism evidence="2 3">
    <name type="scientific">Melipona bicolor</name>
    <dbReference type="NCBI Taxonomy" id="60889"/>
    <lineage>
        <taxon>Eukaryota</taxon>
        <taxon>Metazoa</taxon>
        <taxon>Ecdysozoa</taxon>
        <taxon>Arthropoda</taxon>
        <taxon>Hexapoda</taxon>
        <taxon>Insecta</taxon>
        <taxon>Pterygota</taxon>
        <taxon>Neoptera</taxon>
        <taxon>Endopterygota</taxon>
        <taxon>Hymenoptera</taxon>
        <taxon>Apocrita</taxon>
        <taxon>Aculeata</taxon>
        <taxon>Apoidea</taxon>
        <taxon>Anthophila</taxon>
        <taxon>Apidae</taxon>
        <taxon>Melipona</taxon>
    </lineage>
</organism>
<protein>
    <submittedName>
        <fullName evidence="2">Uncharacterized protein</fullName>
    </submittedName>
</protein>
<proteinExistence type="predicted"/>
<feature type="region of interest" description="Disordered" evidence="1">
    <location>
        <begin position="33"/>
        <end position="133"/>
    </location>
</feature>
<feature type="compositionally biased region" description="Polar residues" evidence="1">
    <location>
        <begin position="48"/>
        <end position="57"/>
    </location>
</feature>
<reference evidence="2" key="1">
    <citation type="submission" date="2021-10" db="EMBL/GenBank/DDBJ databases">
        <title>Melipona bicolor Genome sequencing and assembly.</title>
        <authorList>
            <person name="Araujo N.S."/>
            <person name="Arias M.C."/>
        </authorList>
    </citation>
    <scope>NUCLEOTIDE SEQUENCE</scope>
    <source>
        <strain evidence="2">USP_2M_L1-L4_2017</strain>
        <tissue evidence="2">Whole body</tissue>
    </source>
</reference>
<dbReference type="Proteomes" id="UP001177670">
    <property type="component" value="Unassembled WGS sequence"/>
</dbReference>
<evidence type="ECO:0000256" key="1">
    <source>
        <dbReference type="SAM" id="MobiDB-lite"/>
    </source>
</evidence>